<proteinExistence type="predicted"/>
<dbReference type="EMBL" id="BARS01056949">
    <property type="protein sequence ID" value="GAG47250.1"/>
    <property type="molecule type" value="Genomic_DNA"/>
</dbReference>
<name>X0XV64_9ZZZZ</name>
<accession>X0XV64</accession>
<gene>
    <name evidence="1" type="ORF">S01H1_83688</name>
</gene>
<evidence type="ECO:0000313" key="1">
    <source>
        <dbReference type="EMBL" id="GAG47250.1"/>
    </source>
</evidence>
<protein>
    <submittedName>
        <fullName evidence="1">Uncharacterized protein</fullName>
    </submittedName>
</protein>
<comment type="caution">
    <text evidence="1">The sequence shown here is derived from an EMBL/GenBank/DDBJ whole genome shotgun (WGS) entry which is preliminary data.</text>
</comment>
<reference evidence="1" key="1">
    <citation type="journal article" date="2014" name="Front. Microbiol.">
        <title>High frequency of phylogenetically diverse reductive dehalogenase-homologous genes in deep subseafloor sedimentary metagenomes.</title>
        <authorList>
            <person name="Kawai M."/>
            <person name="Futagami T."/>
            <person name="Toyoda A."/>
            <person name="Takaki Y."/>
            <person name="Nishi S."/>
            <person name="Hori S."/>
            <person name="Arai W."/>
            <person name="Tsubouchi T."/>
            <person name="Morono Y."/>
            <person name="Uchiyama I."/>
            <person name="Ito T."/>
            <person name="Fujiyama A."/>
            <person name="Inagaki F."/>
            <person name="Takami H."/>
        </authorList>
    </citation>
    <scope>NUCLEOTIDE SEQUENCE</scope>
    <source>
        <strain evidence="1">Expedition CK06-06</strain>
    </source>
</reference>
<sequence length="41" mass="4731">ISYWDKFHITFGAEFFGGPDNTLLGLFSDNDQLYVIVDLDF</sequence>
<dbReference type="AlphaFoldDB" id="X0XV64"/>
<organism evidence="1">
    <name type="scientific">marine sediment metagenome</name>
    <dbReference type="NCBI Taxonomy" id="412755"/>
    <lineage>
        <taxon>unclassified sequences</taxon>
        <taxon>metagenomes</taxon>
        <taxon>ecological metagenomes</taxon>
    </lineage>
</organism>
<feature type="non-terminal residue" evidence="1">
    <location>
        <position position="1"/>
    </location>
</feature>